<dbReference type="STRING" id="39841.SAMN05660836_01240"/>
<dbReference type="GO" id="GO:0016791">
    <property type="term" value="F:phosphatase activity"/>
    <property type="evidence" value="ECO:0007669"/>
    <property type="project" value="TreeGrafter"/>
</dbReference>
<dbReference type="GO" id="GO:0008803">
    <property type="term" value="F:bis(5'-nucleosyl)-tetraphosphatase (symmetrical) activity"/>
    <property type="evidence" value="ECO:0007669"/>
    <property type="project" value="TreeGrafter"/>
</dbReference>
<dbReference type="PRINTS" id="PR00114">
    <property type="entry name" value="STPHPHTASE"/>
</dbReference>
<dbReference type="InterPro" id="IPR004843">
    <property type="entry name" value="Calcineurin-like_PHP"/>
</dbReference>
<dbReference type="AlphaFoldDB" id="A0A1I4T5C4"/>
<dbReference type="GO" id="GO:0005737">
    <property type="term" value="C:cytoplasm"/>
    <property type="evidence" value="ECO:0007669"/>
    <property type="project" value="TreeGrafter"/>
</dbReference>
<proteinExistence type="predicted"/>
<dbReference type="GO" id="GO:0110154">
    <property type="term" value="P:RNA decapping"/>
    <property type="evidence" value="ECO:0007669"/>
    <property type="project" value="TreeGrafter"/>
</dbReference>
<keyword evidence="3" id="KW-1185">Reference proteome</keyword>
<dbReference type="CDD" id="cd00144">
    <property type="entry name" value="MPP_PPP_family"/>
    <property type="match status" value="1"/>
</dbReference>
<dbReference type="RefSeq" id="WP_093394305.1">
    <property type="nucleotide sequence ID" value="NZ_FOUU01000003.1"/>
</dbReference>
<dbReference type="EMBL" id="FOUU01000003">
    <property type="protein sequence ID" value="SFM71958.1"/>
    <property type="molecule type" value="Genomic_DNA"/>
</dbReference>
<dbReference type="Gene3D" id="3.60.21.10">
    <property type="match status" value="1"/>
</dbReference>
<protein>
    <submittedName>
        <fullName evidence="2">Serine/threonine protein phosphatase 1</fullName>
    </submittedName>
</protein>
<dbReference type="InterPro" id="IPR029052">
    <property type="entry name" value="Metallo-depent_PP-like"/>
</dbReference>
<dbReference type="PROSITE" id="PS00125">
    <property type="entry name" value="SER_THR_PHOSPHATASE"/>
    <property type="match status" value="1"/>
</dbReference>
<feature type="domain" description="Serine/threonine specific protein phosphatases" evidence="1">
    <location>
        <begin position="76"/>
        <end position="81"/>
    </location>
</feature>
<evidence type="ECO:0000313" key="2">
    <source>
        <dbReference type="EMBL" id="SFM71958.1"/>
    </source>
</evidence>
<organism evidence="2 3">
    <name type="scientific">Thermodesulforhabdus norvegica</name>
    <dbReference type="NCBI Taxonomy" id="39841"/>
    <lineage>
        <taxon>Bacteria</taxon>
        <taxon>Pseudomonadati</taxon>
        <taxon>Thermodesulfobacteriota</taxon>
        <taxon>Syntrophobacteria</taxon>
        <taxon>Syntrophobacterales</taxon>
        <taxon>Thermodesulforhabdaceae</taxon>
        <taxon>Thermodesulforhabdus</taxon>
    </lineage>
</organism>
<dbReference type="OrthoDB" id="9807890at2"/>
<gene>
    <name evidence="2" type="ORF">SAMN05660836_01240</name>
</gene>
<evidence type="ECO:0000313" key="3">
    <source>
        <dbReference type="Proteomes" id="UP000199611"/>
    </source>
</evidence>
<dbReference type="Pfam" id="PF00149">
    <property type="entry name" value="Metallophos"/>
    <property type="match status" value="1"/>
</dbReference>
<dbReference type="InterPro" id="IPR050126">
    <property type="entry name" value="Ap4A_hydrolase"/>
</dbReference>
<dbReference type="SUPFAM" id="SSF56300">
    <property type="entry name" value="Metallo-dependent phosphatases"/>
    <property type="match status" value="1"/>
</dbReference>
<dbReference type="InterPro" id="IPR006186">
    <property type="entry name" value="Ser/Thr-sp_prot-phosphatase"/>
</dbReference>
<accession>A0A1I4T5C4</accession>
<reference evidence="2 3" key="1">
    <citation type="submission" date="2016-10" db="EMBL/GenBank/DDBJ databases">
        <authorList>
            <person name="de Groot N.N."/>
        </authorList>
    </citation>
    <scope>NUCLEOTIDE SEQUENCE [LARGE SCALE GENOMIC DNA]</scope>
    <source>
        <strain evidence="2 3">DSM 9990</strain>
    </source>
</reference>
<dbReference type="Proteomes" id="UP000199611">
    <property type="component" value="Unassembled WGS sequence"/>
</dbReference>
<dbReference type="PANTHER" id="PTHR42850:SF4">
    <property type="entry name" value="ZINC-DEPENDENT ENDOPOLYPHOSPHATASE"/>
    <property type="match status" value="1"/>
</dbReference>
<dbReference type="PANTHER" id="PTHR42850">
    <property type="entry name" value="METALLOPHOSPHOESTERASE"/>
    <property type="match status" value="1"/>
</dbReference>
<name>A0A1I4T5C4_9BACT</name>
<evidence type="ECO:0000259" key="1">
    <source>
        <dbReference type="PROSITE" id="PS00125"/>
    </source>
</evidence>
<sequence length="224" mass="25951">MKVCDLRGQSFRSIYAVGDIHGMAPLLEELLDLVTFDPDKDLMIFLGDYIDRGPYSREVIEILLGLVNRYPSVLCLKGNHEQMFLDFLSGADPLVYFWNGGRQTLKSYGYRERDDGSYEVFVPEEHLKFLRSLHLGVETDDYIFVHAGLRPGIPLDLQSEEDMLWIRHEFIYSMEDFGKRVVFGHTPVVEPLVMHNKIGIDTGAVYGRYLTCVKLPDEEFYRVW</sequence>